<accession>A0A9D4NME2</accession>
<keyword evidence="5" id="KW-0479">Metal-binding</keyword>
<dbReference type="GO" id="GO:0046872">
    <property type="term" value="F:metal ion binding"/>
    <property type="evidence" value="ECO:0007669"/>
    <property type="project" value="UniProtKB-KW"/>
</dbReference>
<dbReference type="EMBL" id="JAIWYP010000001">
    <property type="protein sequence ID" value="KAH3897383.1"/>
    <property type="molecule type" value="Genomic_DNA"/>
</dbReference>
<feature type="domain" description="Mab-21-like HhH/H2TH-like" evidence="8">
    <location>
        <begin position="297"/>
        <end position="370"/>
    </location>
</feature>
<keyword evidence="6" id="KW-0460">Magnesium</keyword>
<evidence type="ECO:0000256" key="2">
    <source>
        <dbReference type="ARBA" id="ARBA00008307"/>
    </source>
</evidence>
<comment type="similarity">
    <text evidence="2">Belongs to the mab-21 family.</text>
</comment>
<dbReference type="Proteomes" id="UP000828390">
    <property type="component" value="Unassembled WGS sequence"/>
</dbReference>
<feature type="region of interest" description="Disordered" evidence="7">
    <location>
        <begin position="1"/>
        <end position="25"/>
    </location>
</feature>
<comment type="caution">
    <text evidence="9">The sequence shown here is derived from an EMBL/GenBank/DDBJ whole genome shotgun (WGS) entry which is preliminary data.</text>
</comment>
<dbReference type="Pfam" id="PF20266">
    <property type="entry name" value="Mab-21_C"/>
    <property type="match status" value="1"/>
</dbReference>
<reference evidence="9" key="1">
    <citation type="journal article" date="2019" name="bioRxiv">
        <title>The Genome of the Zebra Mussel, Dreissena polymorpha: A Resource for Invasive Species Research.</title>
        <authorList>
            <person name="McCartney M.A."/>
            <person name="Auch B."/>
            <person name="Kono T."/>
            <person name="Mallez S."/>
            <person name="Zhang Y."/>
            <person name="Obille A."/>
            <person name="Becker A."/>
            <person name="Abrahante J.E."/>
            <person name="Garbe J."/>
            <person name="Badalamenti J.P."/>
            <person name="Herman A."/>
            <person name="Mangelson H."/>
            <person name="Liachko I."/>
            <person name="Sullivan S."/>
            <person name="Sone E.D."/>
            <person name="Koren S."/>
            <person name="Silverstein K.A.T."/>
            <person name="Beckman K.B."/>
            <person name="Gohl D.M."/>
        </authorList>
    </citation>
    <scope>NUCLEOTIDE SEQUENCE</scope>
    <source>
        <strain evidence="9">Duluth1</strain>
        <tissue evidence="9">Whole animal</tissue>
    </source>
</reference>
<evidence type="ECO:0000259" key="8">
    <source>
        <dbReference type="Pfam" id="PF20266"/>
    </source>
</evidence>
<sequence length="727" mass="84497">MEGKVSNNITTKSGTSEQETLVSYTNRGNTQRVPEYFALLSIRMTHVLNDIGVERRTVMKRRRTFLWLERCAQIIGCLHGSNMECFHFGSQSEGTTTPGLLSDIDILYGRNEVNIMTDWEYWKAEMMNLLMLKCDNSPPQQYLLQLIMSDRPVPETRLFDKMLVKNGPEQLLFSSEQFKNSVERIHENRGTIKKEGPSVSFLTEWDIVHAFYTREPLPEIQHWIGRCQGRRWPSPKLLEAARVTACFLVPAGHPDSVYRNEEWRLSPNLVERMLMFSFNTAQIKCYVTSLFSFIVNDAITSFHCKTIMFYTIERTLPSMWKEHNLMILVILCMQTLRKWLRDGVLPHFIIPDVNLFDGKITRRQQIRLLQYVDSMIKNNLQDIFLIDIDNFGQLLCAGSLYDIGHGREVGRSLNKGIYLLLEFNRVKQLLNRLTAYSGEHLLVKTEHNIIRSLLTLFGLCKNPSLKPVALEITEHLYAIRTSLRTSTSIRSGRLCFGDILACFQYSLRTDVASTRLKMASALYCGGHLRSAAVVLEDVERRYHINVKAVCAVRCQPSDSDLQMFAKTMLDHCDRSLSEPPFAFCVKFLRQEMSCAPFILWFEMIRNMTEEEVAQRNYTEKQWMDYAEVDARSFLHYLQYLTYGGLGERKRQLQALDELGLYVCETGHQNNQYNMYHHETAINLLGHCYEMERHYKGALHYYETSLRRCKINNAANWHLRRVLSLICG</sequence>
<evidence type="ECO:0000256" key="5">
    <source>
        <dbReference type="ARBA" id="ARBA00022723"/>
    </source>
</evidence>
<dbReference type="SMART" id="SM01265">
    <property type="entry name" value="Mab-21"/>
    <property type="match status" value="1"/>
</dbReference>
<gene>
    <name evidence="9" type="ORF">DPMN_021571</name>
</gene>
<dbReference type="InterPro" id="IPR046906">
    <property type="entry name" value="Mab-21_HhH/H2TH-like"/>
</dbReference>
<dbReference type="AlphaFoldDB" id="A0A9D4NME2"/>
<keyword evidence="3" id="KW-0808">Transferase</keyword>
<evidence type="ECO:0000313" key="10">
    <source>
        <dbReference type="Proteomes" id="UP000828390"/>
    </source>
</evidence>
<dbReference type="GO" id="GO:0016779">
    <property type="term" value="F:nucleotidyltransferase activity"/>
    <property type="evidence" value="ECO:0007669"/>
    <property type="project" value="UniProtKB-KW"/>
</dbReference>
<evidence type="ECO:0000256" key="7">
    <source>
        <dbReference type="SAM" id="MobiDB-lite"/>
    </source>
</evidence>
<reference evidence="9" key="2">
    <citation type="submission" date="2020-11" db="EMBL/GenBank/DDBJ databases">
        <authorList>
            <person name="McCartney M.A."/>
            <person name="Auch B."/>
            <person name="Kono T."/>
            <person name="Mallez S."/>
            <person name="Becker A."/>
            <person name="Gohl D.M."/>
            <person name="Silverstein K.A.T."/>
            <person name="Koren S."/>
            <person name="Bechman K.B."/>
            <person name="Herman A."/>
            <person name="Abrahante J.E."/>
            <person name="Garbe J."/>
        </authorList>
    </citation>
    <scope>NUCLEOTIDE SEQUENCE</scope>
    <source>
        <strain evidence="9">Duluth1</strain>
        <tissue evidence="9">Whole animal</tissue>
    </source>
</reference>
<evidence type="ECO:0000256" key="6">
    <source>
        <dbReference type="ARBA" id="ARBA00022842"/>
    </source>
</evidence>
<dbReference type="PANTHER" id="PTHR10656:SF42">
    <property type="entry name" value="CYCLIC GMP-AMP SYNTHASE-LIKE PROTEIN-RELATED"/>
    <property type="match status" value="1"/>
</dbReference>
<evidence type="ECO:0000256" key="4">
    <source>
        <dbReference type="ARBA" id="ARBA00022695"/>
    </source>
</evidence>
<dbReference type="InterPro" id="IPR024810">
    <property type="entry name" value="MAB21L/cGLR"/>
</dbReference>
<organism evidence="9 10">
    <name type="scientific">Dreissena polymorpha</name>
    <name type="common">Zebra mussel</name>
    <name type="synonym">Mytilus polymorpha</name>
    <dbReference type="NCBI Taxonomy" id="45954"/>
    <lineage>
        <taxon>Eukaryota</taxon>
        <taxon>Metazoa</taxon>
        <taxon>Spiralia</taxon>
        <taxon>Lophotrochozoa</taxon>
        <taxon>Mollusca</taxon>
        <taxon>Bivalvia</taxon>
        <taxon>Autobranchia</taxon>
        <taxon>Heteroconchia</taxon>
        <taxon>Euheterodonta</taxon>
        <taxon>Imparidentia</taxon>
        <taxon>Neoheterodontei</taxon>
        <taxon>Myida</taxon>
        <taxon>Dreissenoidea</taxon>
        <taxon>Dreissenidae</taxon>
        <taxon>Dreissena</taxon>
    </lineage>
</organism>
<protein>
    <recommendedName>
        <fullName evidence="8">Mab-21-like HhH/H2TH-like domain-containing protein</fullName>
    </recommendedName>
</protein>
<comment type="cofactor">
    <cofactor evidence="1">
        <name>Mg(2+)</name>
        <dbReference type="ChEBI" id="CHEBI:18420"/>
    </cofactor>
</comment>
<dbReference type="PANTHER" id="PTHR10656">
    <property type="entry name" value="CELL FATE DETERMINING PROTEIN MAB21-RELATED"/>
    <property type="match status" value="1"/>
</dbReference>
<name>A0A9D4NME2_DREPO</name>
<evidence type="ECO:0000256" key="3">
    <source>
        <dbReference type="ARBA" id="ARBA00022679"/>
    </source>
</evidence>
<evidence type="ECO:0000256" key="1">
    <source>
        <dbReference type="ARBA" id="ARBA00001946"/>
    </source>
</evidence>
<evidence type="ECO:0000313" key="9">
    <source>
        <dbReference type="EMBL" id="KAH3897383.1"/>
    </source>
</evidence>
<keyword evidence="10" id="KW-1185">Reference proteome</keyword>
<proteinExistence type="inferred from homology"/>
<dbReference type="Gene3D" id="1.10.1410.40">
    <property type="match status" value="1"/>
</dbReference>
<keyword evidence="4" id="KW-0548">Nucleotidyltransferase</keyword>